<organism evidence="1">
    <name type="scientific">bioreactor metagenome</name>
    <dbReference type="NCBI Taxonomy" id="1076179"/>
    <lineage>
        <taxon>unclassified sequences</taxon>
        <taxon>metagenomes</taxon>
        <taxon>ecological metagenomes</taxon>
    </lineage>
</organism>
<name>A0A645EPT9_9ZZZZ</name>
<reference evidence="1" key="1">
    <citation type="submission" date="2019-08" db="EMBL/GenBank/DDBJ databases">
        <authorList>
            <person name="Kucharzyk K."/>
            <person name="Murdoch R.W."/>
            <person name="Higgins S."/>
            <person name="Loffler F."/>
        </authorList>
    </citation>
    <scope>NUCLEOTIDE SEQUENCE</scope>
</reference>
<accession>A0A645EPT9</accession>
<evidence type="ECO:0000313" key="1">
    <source>
        <dbReference type="EMBL" id="MPN02624.1"/>
    </source>
</evidence>
<dbReference type="EMBL" id="VSSQ01048577">
    <property type="protein sequence ID" value="MPN02624.1"/>
    <property type="molecule type" value="Genomic_DNA"/>
</dbReference>
<dbReference type="AlphaFoldDB" id="A0A645EPT9"/>
<gene>
    <name evidence="1" type="ORF">SDC9_149840</name>
</gene>
<comment type="caution">
    <text evidence="1">The sequence shown here is derived from an EMBL/GenBank/DDBJ whole genome shotgun (WGS) entry which is preliminary data.</text>
</comment>
<proteinExistence type="predicted"/>
<sequence>MPQGGKAGRVGMDNASHAIGDRQKGIRTLSNFHVQEPPFCQFANLTYYI</sequence>
<protein>
    <submittedName>
        <fullName evidence="1">Uncharacterized protein</fullName>
    </submittedName>
</protein>